<comment type="caution">
    <text evidence="6">The sequence shown here is derived from an EMBL/GenBank/DDBJ whole genome shotgun (WGS) entry which is preliminary data.</text>
</comment>
<keyword evidence="7" id="KW-1185">Reference proteome</keyword>
<feature type="domain" description="Carbohydrate kinase PfkB" evidence="5">
    <location>
        <begin position="178"/>
        <end position="281"/>
    </location>
</feature>
<feature type="domain" description="Carbohydrate kinase PfkB" evidence="5">
    <location>
        <begin position="6"/>
        <end position="116"/>
    </location>
</feature>
<keyword evidence="3 4" id="KW-0418">Kinase</keyword>
<organism evidence="6 7">
    <name type="scientific">Nakamurella endophytica</name>
    <dbReference type="NCBI Taxonomy" id="1748367"/>
    <lineage>
        <taxon>Bacteria</taxon>
        <taxon>Bacillati</taxon>
        <taxon>Actinomycetota</taxon>
        <taxon>Actinomycetes</taxon>
        <taxon>Nakamurellales</taxon>
        <taxon>Nakamurellaceae</taxon>
        <taxon>Nakamurella</taxon>
    </lineage>
</organism>
<evidence type="ECO:0000259" key="5">
    <source>
        <dbReference type="Pfam" id="PF00294"/>
    </source>
</evidence>
<dbReference type="SUPFAM" id="SSF53613">
    <property type="entry name" value="Ribokinase-like"/>
    <property type="match status" value="1"/>
</dbReference>
<dbReference type="PANTHER" id="PTHR42774:SF3">
    <property type="entry name" value="KETOHEXOKINASE"/>
    <property type="match status" value="1"/>
</dbReference>
<keyword evidence="2 4" id="KW-0808">Transferase</keyword>
<evidence type="ECO:0000313" key="7">
    <source>
        <dbReference type="Proteomes" id="UP000655208"/>
    </source>
</evidence>
<dbReference type="RefSeq" id="WP_188941095.1">
    <property type="nucleotide sequence ID" value="NZ_BMNA01000003.1"/>
</dbReference>
<dbReference type="InterPro" id="IPR029056">
    <property type="entry name" value="Ribokinase-like"/>
</dbReference>
<gene>
    <name evidence="6" type="ORF">GCM10011594_17060</name>
</gene>
<protein>
    <submittedName>
        <fullName evidence="6">Ribokinase</fullName>
    </submittedName>
</protein>
<dbReference type="InterPro" id="IPR011611">
    <property type="entry name" value="PfkB_dom"/>
</dbReference>
<evidence type="ECO:0000256" key="1">
    <source>
        <dbReference type="ARBA" id="ARBA00010688"/>
    </source>
</evidence>
<evidence type="ECO:0000313" key="6">
    <source>
        <dbReference type="EMBL" id="GGL97782.1"/>
    </source>
</evidence>
<dbReference type="PRINTS" id="PR00990">
    <property type="entry name" value="RIBOKINASE"/>
</dbReference>
<name>A0A917SVA8_9ACTN</name>
<reference evidence="6" key="1">
    <citation type="journal article" date="2014" name="Int. J. Syst. Evol. Microbiol.">
        <title>Complete genome sequence of Corynebacterium casei LMG S-19264T (=DSM 44701T), isolated from a smear-ripened cheese.</title>
        <authorList>
            <consortium name="US DOE Joint Genome Institute (JGI-PGF)"/>
            <person name="Walter F."/>
            <person name="Albersmeier A."/>
            <person name="Kalinowski J."/>
            <person name="Ruckert C."/>
        </authorList>
    </citation>
    <scope>NUCLEOTIDE SEQUENCE</scope>
    <source>
        <strain evidence="6">CGMCC 4.7308</strain>
    </source>
</reference>
<dbReference type="EMBL" id="BMNA01000003">
    <property type="protein sequence ID" value="GGL97782.1"/>
    <property type="molecule type" value="Genomic_DNA"/>
</dbReference>
<dbReference type="Pfam" id="PF00294">
    <property type="entry name" value="PfkB"/>
    <property type="match status" value="2"/>
</dbReference>
<dbReference type="AlphaFoldDB" id="A0A917SVA8"/>
<evidence type="ECO:0000256" key="3">
    <source>
        <dbReference type="ARBA" id="ARBA00022777"/>
    </source>
</evidence>
<dbReference type="InterPro" id="IPR002139">
    <property type="entry name" value="Ribo/fructo_kinase"/>
</dbReference>
<proteinExistence type="inferred from homology"/>
<dbReference type="GO" id="GO:0016301">
    <property type="term" value="F:kinase activity"/>
    <property type="evidence" value="ECO:0007669"/>
    <property type="project" value="UniProtKB-KW"/>
</dbReference>
<comment type="similarity">
    <text evidence="1 4">Belongs to the carbohydrate kinase PfkB family.</text>
</comment>
<dbReference type="InterPro" id="IPR052562">
    <property type="entry name" value="Ketohexokinase-related"/>
</dbReference>
<dbReference type="Proteomes" id="UP000655208">
    <property type="component" value="Unassembled WGS sequence"/>
</dbReference>
<reference evidence="6" key="2">
    <citation type="submission" date="2020-09" db="EMBL/GenBank/DDBJ databases">
        <authorList>
            <person name="Sun Q."/>
            <person name="Zhou Y."/>
        </authorList>
    </citation>
    <scope>NUCLEOTIDE SEQUENCE</scope>
    <source>
        <strain evidence="6">CGMCC 4.7308</strain>
    </source>
</reference>
<dbReference type="PANTHER" id="PTHR42774">
    <property type="entry name" value="PHOSPHOTRANSFERASE SYSTEM TRANSPORT PROTEIN"/>
    <property type="match status" value="1"/>
</dbReference>
<evidence type="ECO:0000256" key="2">
    <source>
        <dbReference type="ARBA" id="ARBA00022679"/>
    </source>
</evidence>
<dbReference type="Gene3D" id="3.40.1190.20">
    <property type="match status" value="1"/>
</dbReference>
<accession>A0A917SVA8</accession>
<evidence type="ECO:0000256" key="4">
    <source>
        <dbReference type="RuleBase" id="RU003704"/>
    </source>
</evidence>
<dbReference type="PROSITE" id="PS00584">
    <property type="entry name" value="PFKB_KINASES_2"/>
    <property type="match status" value="1"/>
</dbReference>
<dbReference type="InterPro" id="IPR002173">
    <property type="entry name" value="Carboh/pur_kinase_PfkB_CS"/>
</dbReference>
<sequence>MAVSLDVLCVGVATLDTIALVDQAPGPDSRVVSEPFVVAGGGPAATAAVALARLGAAVGFSGAVGEDPAGAAIRDMLRAEGVDTRWLVADPGLRTPQSMIIVSRSTGARAIVTTPSAPPVGVRVPAGAATWMHVDQTGYRSAAADTARQAGRPLLSVDGGNPIPGLDLTGVRLYAPTVTALRAAFPAADLAGSLSAARAAGAEQVVATDGAAGTWVLTEDGPHLVPGVSIDPVSTMGAGDVFHGALLAGLVEGLDLLDATARANLVAALSCRALDGRSGIPDAAETEQYQQTTAAPVGVAGARRVGES</sequence>